<dbReference type="HOGENOM" id="CLU_073661_2_2_2"/>
<evidence type="ECO:0000313" key="8">
    <source>
        <dbReference type="Proteomes" id="UP000027093"/>
    </source>
</evidence>
<evidence type="ECO:0000256" key="3">
    <source>
        <dbReference type="ARBA" id="ARBA00022801"/>
    </source>
</evidence>
<proteinExistence type="inferred from homology"/>
<dbReference type="NCBIfam" id="NF003314">
    <property type="entry name" value="PRK04322.1"/>
    <property type="match status" value="1"/>
</dbReference>
<dbReference type="NCBIfam" id="TIGR00283">
    <property type="entry name" value="arch_pth2"/>
    <property type="match status" value="1"/>
</dbReference>
<gene>
    <name evidence="7" type="primary">pth</name>
    <name evidence="7" type="ORF">NVIE_003350</name>
</gene>
<dbReference type="Pfam" id="PF01981">
    <property type="entry name" value="PTH2"/>
    <property type="match status" value="1"/>
</dbReference>
<dbReference type="STRING" id="926571.NVIE_003350"/>
<evidence type="ECO:0000256" key="5">
    <source>
        <dbReference type="ARBA" id="ARBA00048707"/>
    </source>
</evidence>
<name>A0A060HLR3_9ARCH</name>
<evidence type="ECO:0000256" key="1">
    <source>
        <dbReference type="ARBA" id="ARBA00003043"/>
    </source>
</evidence>
<dbReference type="SUPFAM" id="SSF102462">
    <property type="entry name" value="Peptidyl-tRNA hydrolase II"/>
    <property type="match status" value="1"/>
</dbReference>
<dbReference type="KEGG" id="nvn:NVIE_003350"/>
<evidence type="ECO:0000256" key="2">
    <source>
        <dbReference type="ARBA" id="ARBA00013260"/>
    </source>
</evidence>
<reference evidence="7 8" key="1">
    <citation type="journal article" date="2014" name="Int. J. Syst. Evol. Microbiol.">
        <title>Nitrososphaera viennensis gen. nov., sp. nov., an aerobic and mesophilic, ammonia-oxidizing archaeon from soil and a member of the archaeal phylum Thaumarchaeota.</title>
        <authorList>
            <person name="Stieglmeier M."/>
            <person name="Klingl A."/>
            <person name="Alves R.J."/>
            <person name="Rittmann S.K."/>
            <person name="Melcher M."/>
            <person name="Leisch N."/>
            <person name="Schleper C."/>
        </authorList>
    </citation>
    <scope>NUCLEOTIDE SEQUENCE [LARGE SCALE GENOMIC DNA]</scope>
    <source>
        <strain evidence="7">EN76</strain>
    </source>
</reference>
<dbReference type="AlphaFoldDB" id="A0A060HLR3"/>
<dbReference type="GO" id="GO:0004045">
    <property type="term" value="F:peptidyl-tRNA hydrolase activity"/>
    <property type="evidence" value="ECO:0007669"/>
    <property type="project" value="UniProtKB-EC"/>
</dbReference>
<dbReference type="InterPro" id="IPR002833">
    <property type="entry name" value="PTH2"/>
</dbReference>
<evidence type="ECO:0000313" key="7">
    <source>
        <dbReference type="EMBL" id="AIC14526.1"/>
    </source>
</evidence>
<comment type="similarity">
    <text evidence="4">Belongs to the PTH2 family.</text>
</comment>
<accession>A0A060HLR3</accession>
<dbReference type="Gene3D" id="3.40.1490.10">
    <property type="entry name" value="Bit1"/>
    <property type="match status" value="1"/>
</dbReference>
<dbReference type="Proteomes" id="UP000027093">
    <property type="component" value="Chromosome"/>
</dbReference>
<dbReference type="InterPro" id="IPR023476">
    <property type="entry name" value="Pep_tRNA_hydro_II_dom_sf"/>
</dbReference>
<dbReference type="FunFam" id="3.40.1490.10:FF:000001">
    <property type="entry name" value="Peptidyl-tRNA hydrolase 2"/>
    <property type="match status" value="1"/>
</dbReference>
<evidence type="ECO:0000256" key="6">
    <source>
        <dbReference type="ARBA" id="ARBA00050038"/>
    </source>
</evidence>
<dbReference type="CDD" id="cd02430">
    <property type="entry name" value="PTH2"/>
    <property type="match status" value="1"/>
</dbReference>
<dbReference type="EMBL" id="CP007536">
    <property type="protein sequence ID" value="AIC14526.1"/>
    <property type="molecule type" value="Genomic_DNA"/>
</dbReference>
<comment type="function">
    <text evidence="1">The natural substrate for this enzyme may be peptidyl-tRNAs which drop off the ribosome during protein synthesis.</text>
</comment>
<keyword evidence="8" id="KW-1185">Reference proteome</keyword>
<evidence type="ECO:0000256" key="4">
    <source>
        <dbReference type="ARBA" id="ARBA00038050"/>
    </source>
</evidence>
<dbReference type="GO" id="GO:0005829">
    <property type="term" value="C:cytosol"/>
    <property type="evidence" value="ECO:0007669"/>
    <property type="project" value="TreeGrafter"/>
</dbReference>
<comment type="catalytic activity">
    <reaction evidence="5">
        <text>an N-acyl-L-alpha-aminoacyl-tRNA + H2O = an N-acyl-L-amino acid + a tRNA + H(+)</text>
        <dbReference type="Rhea" id="RHEA:54448"/>
        <dbReference type="Rhea" id="RHEA-COMP:10123"/>
        <dbReference type="Rhea" id="RHEA-COMP:13883"/>
        <dbReference type="ChEBI" id="CHEBI:15377"/>
        <dbReference type="ChEBI" id="CHEBI:15378"/>
        <dbReference type="ChEBI" id="CHEBI:59874"/>
        <dbReference type="ChEBI" id="CHEBI:78442"/>
        <dbReference type="ChEBI" id="CHEBI:138191"/>
        <dbReference type="EC" id="3.1.1.29"/>
    </reaction>
</comment>
<dbReference type="EC" id="3.1.1.29" evidence="2"/>
<dbReference type="PANTHER" id="PTHR12649">
    <property type="entry name" value="PEPTIDYL-TRNA HYDROLASE 2"/>
    <property type="match status" value="1"/>
</dbReference>
<organism evidence="7 8">
    <name type="scientific">Nitrososphaera viennensis EN76</name>
    <dbReference type="NCBI Taxonomy" id="926571"/>
    <lineage>
        <taxon>Archaea</taxon>
        <taxon>Nitrososphaerota</taxon>
        <taxon>Nitrososphaeria</taxon>
        <taxon>Nitrososphaerales</taxon>
        <taxon>Nitrososphaeraceae</taxon>
        <taxon>Nitrososphaera</taxon>
    </lineage>
</organism>
<sequence length="120" mass="12974">MGALDFKQVMVIRRDLGMGTGKIAAQVAHAAVMAAERTKQKKPDWFHSWFEGGQAKVVVKVQSFEELIDVKNHAESLKLPVVLVQDSGLTQIPPGTATCVGIGPAPADLVDKVTERLKLL</sequence>
<keyword evidence="3 7" id="KW-0378">Hydrolase</keyword>
<protein>
    <recommendedName>
        <fullName evidence="6">Peptidyl-tRNA hydrolase</fullName>
        <ecNumber evidence="2">3.1.1.29</ecNumber>
    </recommendedName>
</protein>
<dbReference type="PANTHER" id="PTHR12649:SF11">
    <property type="entry name" value="PEPTIDYL-TRNA HYDROLASE 2, MITOCHONDRIAL"/>
    <property type="match status" value="1"/>
</dbReference>